<proteinExistence type="predicted"/>
<dbReference type="InterPro" id="IPR027417">
    <property type="entry name" value="P-loop_NTPase"/>
</dbReference>
<dbReference type="VEuPathDB" id="MicrosporidiaDB:VCUG_00991"/>
<protein>
    <submittedName>
        <fullName evidence="1">Uncharacterized protein</fullName>
    </submittedName>
</protein>
<dbReference type="Gene3D" id="3.40.50.300">
    <property type="entry name" value="P-loop containing nucleotide triphosphate hydrolases"/>
    <property type="match status" value="1"/>
</dbReference>
<dbReference type="RefSeq" id="XP_008074011.1">
    <property type="nucleotide sequence ID" value="XM_008075820.1"/>
</dbReference>
<dbReference type="OrthoDB" id="1631570at2759"/>
<dbReference type="GeneID" id="19878874"/>
<reference evidence="2" key="1">
    <citation type="submission" date="2011-03" db="EMBL/GenBank/DDBJ databases">
        <title>The genome sequence of Vavraia culicis strain floridensis.</title>
        <authorList>
            <consortium name="The Broad Institute Genome Sequencing Platform"/>
            <person name="Cuomo C."/>
            <person name="Becnel J."/>
            <person name="Sanscrainte N."/>
            <person name="Young S.K."/>
            <person name="Zeng Q."/>
            <person name="Gargeya S."/>
            <person name="Fitzgerald M."/>
            <person name="Haas B."/>
            <person name="Abouelleil A."/>
            <person name="Alvarado L."/>
            <person name="Arachchi H.M."/>
            <person name="Berlin A."/>
            <person name="Chapman S.B."/>
            <person name="Gearin G."/>
            <person name="Goldberg J."/>
            <person name="Griggs A."/>
            <person name="Gujja S."/>
            <person name="Hansen M."/>
            <person name="Heiman D."/>
            <person name="Howarth C."/>
            <person name="Larimer J."/>
            <person name="Lui A."/>
            <person name="MacDonald P.J.P."/>
            <person name="McCowen C."/>
            <person name="Montmayeur A."/>
            <person name="Murphy C."/>
            <person name="Neiman D."/>
            <person name="Pearson M."/>
            <person name="Priest M."/>
            <person name="Roberts A."/>
            <person name="Saif S."/>
            <person name="Shea T."/>
            <person name="Sisk P."/>
            <person name="Stolte C."/>
            <person name="Sykes S."/>
            <person name="Wortman J."/>
            <person name="Nusbaum C."/>
            <person name="Birren B."/>
        </authorList>
    </citation>
    <scope>NUCLEOTIDE SEQUENCE [LARGE SCALE GENOMIC DNA]</scope>
    <source>
        <strain evidence="2">floridensis</strain>
    </source>
</reference>
<accession>L2GWU1</accession>
<organism evidence="1 2">
    <name type="scientific">Vavraia culicis (isolate floridensis)</name>
    <name type="common">Microsporidian parasite</name>
    <dbReference type="NCBI Taxonomy" id="948595"/>
    <lineage>
        <taxon>Eukaryota</taxon>
        <taxon>Fungi</taxon>
        <taxon>Fungi incertae sedis</taxon>
        <taxon>Microsporidia</taxon>
        <taxon>Pleistophoridae</taxon>
        <taxon>Vavraia</taxon>
    </lineage>
</organism>
<dbReference type="SUPFAM" id="SSF52540">
    <property type="entry name" value="P-loop containing nucleoside triphosphate hydrolases"/>
    <property type="match status" value="2"/>
</dbReference>
<evidence type="ECO:0000313" key="2">
    <source>
        <dbReference type="Proteomes" id="UP000011081"/>
    </source>
</evidence>
<dbReference type="AlphaFoldDB" id="L2GWU1"/>
<dbReference type="EMBL" id="GL877416">
    <property type="protein sequence ID" value="ELA47560.1"/>
    <property type="molecule type" value="Genomic_DNA"/>
</dbReference>
<dbReference type="OMA" id="HLHHENE"/>
<sequence length="330" mass="38049">MDTFGSLYKTSTLSKKKLEQLIDAFQSLSNTPLLIYGPTGTGKSFHIKSIAVVLGIQLDYVMEPDKFNSKTLFKKHVTYIDTDDIRDLRNIPASNIVIESRRINSIGKNRNVVLIKFGKVSVMKLRKILKEHTEFTTRRKRLERDPCKGGEFESKQSFNDITDGSMILNTCCNESMVCTQITTPVPVNTPVSLVSHPRLDPNLSAFQGNMHLFPYVFSTANIFSFSHTSQITLFHYLGKIFYSKPSYNDHHYFDNKTVINFLFENYLLFYNYDDVFCDDLSLLYARKHYEPIIHMAYGIKNKRAGQFTSFKSPCQSPIHLHHENEYEDLS</sequence>
<name>L2GWU1_VAVCU</name>
<keyword evidence="2" id="KW-1185">Reference proteome</keyword>
<gene>
    <name evidence="1" type="ORF">VCUG_00991</name>
</gene>
<dbReference type="InParanoid" id="L2GWU1"/>
<dbReference type="Proteomes" id="UP000011081">
    <property type="component" value="Unassembled WGS sequence"/>
</dbReference>
<dbReference type="HOGENOM" id="CLU_842506_0_0_1"/>
<evidence type="ECO:0000313" key="1">
    <source>
        <dbReference type="EMBL" id="ELA47560.1"/>
    </source>
</evidence>